<comment type="caution">
    <text evidence="3">The sequence shown here is derived from an EMBL/GenBank/DDBJ whole genome shotgun (WGS) entry which is preliminary data.</text>
</comment>
<dbReference type="SUPFAM" id="SSF63817">
    <property type="entry name" value="Sortase"/>
    <property type="match status" value="1"/>
</dbReference>
<dbReference type="CDD" id="cd05829">
    <property type="entry name" value="Sortase_F"/>
    <property type="match status" value="1"/>
</dbReference>
<name>A0ABV6N4Q6_9PSEU</name>
<organism evidence="3 4">
    <name type="scientific">Kutzneria chonburiensis</name>
    <dbReference type="NCBI Taxonomy" id="1483604"/>
    <lineage>
        <taxon>Bacteria</taxon>
        <taxon>Bacillati</taxon>
        <taxon>Actinomycetota</taxon>
        <taxon>Actinomycetes</taxon>
        <taxon>Pseudonocardiales</taxon>
        <taxon>Pseudonocardiaceae</taxon>
        <taxon>Kutzneria</taxon>
    </lineage>
</organism>
<dbReference type="InterPro" id="IPR005754">
    <property type="entry name" value="Sortase"/>
</dbReference>
<dbReference type="Gene3D" id="2.40.260.10">
    <property type="entry name" value="Sortase"/>
    <property type="match status" value="1"/>
</dbReference>
<dbReference type="EMBL" id="JBHLUD010000014">
    <property type="protein sequence ID" value="MFC0547552.1"/>
    <property type="molecule type" value="Genomic_DNA"/>
</dbReference>
<reference evidence="3 4" key="1">
    <citation type="submission" date="2024-09" db="EMBL/GenBank/DDBJ databases">
        <authorList>
            <person name="Sun Q."/>
            <person name="Mori K."/>
        </authorList>
    </citation>
    <scope>NUCLEOTIDE SEQUENCE [LARGE SCALE GENOMIC DNA]</scope>
    <source>
        <strain evidence="3 4">TBRC 1432</strain>
    </source>
</reference>
<dbReference type="InterPro" id="IPR042001">
    <property type="entry name" value="Sortase_F"/>
</dbReference>
<keyword evidence="4" id="KW-1185">Reference proteome</keyword>
<accession>A0ABV6N4Q6</accession>
<gene>
    <name evidence="3" type="ORF">ACFFH7_39005</name>
</gene>
<protein>
    <submittedName>
        <fullName evidence="3">Class F sortase</fullName>
    </submittedName>
</protein>
<keyword evidence="1" id="KW-0378">Hydrolase</keyword>
<evidence type="ECO:0000313" key="3">
    <source>
        <dbReference type="EMBL" id="MFC0547552.1"/>
    </source>
</evidence>
<dbReference type="InterPro" id="IPR023365">
    <property type="entry name" value="Sortase_dom-sf"/>
</dbReference>
<proteinExistence type="predicted"/>
<dbReference type="Pfam" id="PF04203">
    <property type="entry name" value="Sortase"/>
    <property type="match status" value="1"/>
</dbReference>
<dbReference type="RefSeq" id="WP_273938590.1">
    <property type="nucleotide sequence ID" value="NZ_CP097263.1"/>
</dbReference>
<dbReference type="Proteomes" id="UP001589810">
    <property type="component" value="Unassembled WGS sequence"/>
</dbReference>
<evidence type="ECO:0000313" key="4">
    <source>
        <dbReference type="Proteomes" id="UP001589810"/>
    </source>
</evidence>
<sequence>MPRRRIVLLSSAAIAVVALVVGLLFLVPSDDSSHTAATPATTGAAPLGGDAAAGTTTPAKPTGVPTTGTVHLPGGGTAELIAAQVSKDGTMSVPERLDQATWWGATLGAPVGATLLAGHVNWQGRTGPFAELWQDQVGQPITVMDSKGRNWVYRITQLVTVAKADLPNRAKQLYGLDGDHRLVLATCGGEFVGGNEGYDDNRFAVATLVTRP</sequence>
<evidence type="ECO:0000256" key="2">
    <source>
        <dbReference type="SAM" id="MobiDB-lite"/>
    </source>
</evidence>
<feature type="region of interest" description="Disordered" evidence="2">
    <location>
        <begin position="35"/>
        <end position="71"/>
    </location>
</feature>
<evidence type="ECO:0000256" key="1">
    <source>
        <dbReference type="ARBA" id="ARBA00022801"/>
    </source>
</evidence>